<dbReference type="GO" id="GO:0003700">
    <property type="term" value="F:DNA-binding transcription factor activity"/>
    <property type="evidence" value="ECO:0007669"/>
    <property type="project" value="InterPro"/>
</dbReference>
<dbReference type="SUPFAM" id="SSF46785">
    <property type="entry name" value="Winged helix' DNA-binding domain"/>
    <property type="match status" value="1"/>
</dbReference>
<dbReference type="Gene3D" id="1.10.10.10">
    <property type="entry name" value="Winged helix-like DNA-binding domain superfamily/Winged helix DNA-binding domain"/>
    <property type="match status" value="1"/>
</dbReference>
<dbReference type="InterPro" id="IPR000836">
    <property type="entry name" value="PRTase_dom"/>
</dbReference>
<dbReference type="InterPro" id="IPR036388">
    <property type="entry name" value="WH-like_DNA-bd_sf"/>
</dbReference>
<dbReference type="Pfam" id="PF00455">
    <property type="entry name" value="DeoRC"/>
    <property type="match status" value="1"/>
</dbReference>
<evidence type="ECO:0000256" key="1">
    <source>
        <dbReference type="ARBA" id="ARBA00023015"/>
    </source>
</evidence>
<dbReference type="InterPro" id="IPR036390">
    <property type="entry name" value="WH_DNA-bd_sf"/>
</dbReference>
<dbReference type="InterPro" id="IPR050313">
    <property type="entry name" value="Carb_Metab_HTH_regulators"/>
</dbReference>
<evidence type="ECO:0000313" key="6">
    <source>
        <dbReference type="Proteomes" id="UP001141950"/>
    </source>
</evidence>
<dbReference type="PANTHER" id="PTHR30363:SF44">
    <property type="entry name" value="AGA OPERON TRANSCRIPTIONAL REPRESSOR-RELATED"/>
    <property type="match status" value="1"/>
</dbReference>
<dbReference type="InterPro" id="IPR001034">
    <property type="entry name" value="DeoR_HTH"/>
</dbReference>
<dbReference type="SMART" id="SM01134">
    <property type="entry name" value="DeoRC"/>
    <property type="match status" value="1"/>
</dbReference>
<evidence type="ECO:0000259" key="4">
    <source>
        <dbReference type="PROSITE" id="PS51000"/>
    </source>
</evidence>
<dbReference type="InterPro" id="IPR014036">
    <property type="entry name" value="DeoR-like_C"/>
</dbReference>
<gene>
    <name evidence="5" type="ORF">NQZ67_00340</name>
</gene>
<feature type="region of interest" description="Disordered" evidence="3">
    <location>
        <begin position="288"/>
        <end position="312"/>
    </location>
</feature>
<name>A0A9X2MKJ8_9BACL</name>
<keyword evidence="5" id="KW-0238">DNA-binding</keyword>
<organism evidence="5 6">
    <name type="scientific">Paenibacillus soyae</name>
    <dbReference type="NCBI Taxonomy" id="2969249"/>
    <lineage>
        <taxon>Bacteria</taxon>
        <taxon>Bacillati</taxon>
        <taxon>Bacillota</taxon>
        <taxon>Bacilli</taxon>
        <taxon>Bacillales</taxon>
        <taxon>Paenibacillaceae</taxon>
        <taxon>Paenibacillus</taxon>
    </lineage>
</organism>
<dbReference type="GO" id="GO:0003677">
    <property type="term" value="F:DNA binding"/>
    <property type="evidence" value="ECO:0007669"/>
    <property type="project" value="UniProtKB-KW"/>
</dbReference>
<dbReference type="Pfam" id="PF08220">
    <property type="entry name" value="HTH_DeoR"/>
    <property type="match status" value="1"/>
</dbReference>
<evidence type="ECO:0000313" key="5">
    <source>
        <dbReference type="EMBL" id="MCR2802314.1"/>
    </source>
</evidence>
<sequence length="312" mass="35077">MKQGKDPLASVWSSYYAKETTKTNENGEEGKQIILNLLRFQGKIRTPELAAKLDVSTESVRRYLEELESENKLKRVYGGAVKMTFDREEPSKFKRKVLRMDEKRRIGRAAAELVQDKDVIILDDGTTTLQLIEFLLGKSGITVIVVSVPALTLLIDYKNKGMCDGDIVFVGGRINATHYRTSGSLARHFSETFHADKAFLVADGIHADLGVTSYDDNRGLLSRAFMRQSSQTIVLADHSKIGENRFCKIADWSEVDIIISDVMPPPEWEMKLEGTEWIAATELAKTERSQVPSTLPNPRKVQVEVRTKSPRS</sequence>
<dbReference type="Proteomes" id="UP001141950">
    <property type="component" value="Unassembled WGS sequence"/>
</dbReference>
<proteinExistence type="predicted"/>
<dbReference type="PROSITE" id="PS51000">
    <property type="entry name" value="HTH_DEOR_2"/>
    <property type="match status" value="1"/>
</dbReference>
<keyword evidence="6" id="KW-1185">Reference proteome</keyword>
<dbReference type="SUPFAM" id="SSF100950">
    <property type="entry name" value="NagB/RpiA/CoA transferase-like"/>
    <property type="match status" value="1"/>
</dbReference>
<protein>
    <submittedName>
        <fullName evidence="5">DeoR/GlpR family DNA-binding transcription regulator</fullName>
    </submittedName>
</protein>
<reference evidence="5" key="1">
    <citation type="submission" date="2022-08" db="EMBL/GenBank/DDBJ databases">
        <title>The genomic sequence of strain Paenibacillus sp. SCIV0701.</title>
        <authorList>
            <person name="Zhao H."/>
        </authorList>
    </citation>
    <scope>NUCLEOTIDE SEQUENCE</scope>
    <source>
        <strain evidence="5">SCIV0701</strain>
    </source>
</reference>
<dbReference type="AlphaFoldDB" id="A0A9X2MKJ8"/>
<comment type="caution">
    <text evidence="5">The sequence shown here is derived from an EMBL/GenBank/DDBJ whole genome shotgun (WGS) entry which is preliminary data.</text>
</comment>
<dbReference type="SMART" id="SM00420">
    <property type="entry name" value="HTH_DEOR"/>
    <property type="match status" value="1"/>
</dbReference>
<evidence type="ECO:0000256" key="2">
    <source>
        <dbReference type="ARBA" id="ARBA00023163"/>
    </source>
</evidence>
<dbReference type="PRINTS" id="PR00037">
    <property type="entry name" value="HTHLACR"/>
</dbReference>
<evidence type="ECO:0000256" key="3">
    <source>
        <dbReference type="SAM" id="MobiDB-lite"/>
    </source>
</evidence>
<dbReference type="RefSeq" id="WP_257441794.1">
    <property type="nucleotide sequence ID" value="NZ_JANIPJ010000001.1"/>
</dbReference>
<feature type="compositionally biased region" description="Basic and acidic residues" evidence="3">
    <location>
        <begin position="301"/>
        <end position="312"/>
    </location>
</feature>
<dbReference type="EMBL" id="JANIPJ010000001">
    <property type="protein sequence ID" value="MCR2802314.1"/>
    <property type="molecule type" value="Genomic_DNA"/>
</dbReference>
<dbReference type="PANTHER" id="PTHR30363">
    <property type="entry name" value="HTH-TYPE TRANSCRIPTIONAL REGULATOR SRLR-RELATED"/>
    <property type="match status" value="1"/>
</dbReference>
<keyword evidence="2" id="KW-0804">Transcription</keyword>
<accession>A0A9X2MKJ8</accession>
<dbReference type="InterPro" id="IPR037171">
    <property type="entry name" value="NagB/RpiA_transferase-like"/>
</dbReference>
<dbReference type="Gene3D" id="3.40.50.1360">
    <property type="match status" value="1"/>
</dbReference>
<keyword evidence="1" id="KW-0805">Transcription regulation</keyword>
<dbReference type="CDD" id="cd06223">
    <property type="entry name" value="PRTases_typeI"/>
    <property type="match status" value="1"/>
</dbReference>
<feature type="domain" description="HTH deoR-type" evidence="4">
    <location>
        <begin position="27"/>
        <end position="82"/>
    </location>
</feature>